<sequence>MDSPEELLEFLDPDQRAVATALRGPVCVRAGAGTGKTRAITYRIAYGVRSGAYVPQNVLAVTFTSRAAGELRSRLRDLGVGGVPALTFHSAALRQLSYFWGTAVGGTIPRITESKFGLVSQAAGQIGLPTDKVSIRDLTAEIEWAKVSMISPDNYPEAALAAGRGEVAGQLSTDIARLAKAYEEVKTERRVLDFDDVLLLLVGILLDRADIARQIREQYRHFVVDEYQDVSPLQHRLLQLWLGDRKDLCVVGDVSQTIYSFAGASSTYLARFQQEYPRARVIELTRDYRSTPQIVAAANTVIADDVSEGTVQLVSQRRSGRPVTFQEYESDGAEAAGVVSAIQALAAEGTALSEIAILYRTNAQSAEFEAALSKAGVSYQVRGAEKFFSRRDVREAMVAMRAAARSGVSGPLADNVRTVLRQMGWRDEAPATAGSAREKWEALHALITLAEDMEDSRDASMMDFVVELEERAATQNVPELEGVTLSSLHAAKGLEWEAVFLVGMSEGLMPISLAKKPAAIDEERRLLYVGITRAQEFLQISYAASSGHRSGKKVSRFLTGLWPQPEDEETSRATRYRRRSRAAAEEFAAAYPEDVALFEELAAWRAQRAQATGKPAYTIFHDTTLRALAIAKPRSIHALAQIKGVGATKLAIYGEEILALLAGH</sequence>
<name>A0AAW9HBZ8_9ACTO</name>
<evidence type="ECO:0000256" key="3">
    <source>
        <dbReference type="ARBA" id="ARBA00022801"/>
    </source>
</evidence>
<evidence type="ECO:0000256" key="10">
    <source>
        <dbReference type="PROSITE-ProRule" id="PRU00560"/>
    </source>
</evidence>
<evidence type="ECO:0000259" key="12">
    <source>
        <dbReference type="PROSITE" id="PS51198"/>
    </source>
</evidence>
<comment type="similarity">
    <text evidence="1">Belongs to the helicase family. UvrD subfamily.</text>
</comment>
<dbReference type="InterPro" id="IPR010997">
    <property type="entry name" value="HRDC-like_sf"/>
</dbReference>
<comment type="catalytic activity">
    <reaction evidence="9">
        <text>ATP + H2O = ADP + phosphate + H(+)</text>
        <dbReference type="Rhea" id="RHEA:13065"/>
        <dbReference type="ChEBI" id="CHEBI:15377"/>
        <dbReference type="ChEBI" id="CHEBI:15378"/>
        <dbReference type="ChEBI" id="CHEBI:30616"/>
        <dbReference type="ChEBI" id="CHEBI:43474"/>
        <dbReference type="ChEBI" id="CHEBI:456216"/>
        <dbReference type="EC" id="5.6.2.4"/>
    </reaction>
</comment>
<comment type="caution">
    <text evidence="14">The sequence shown here is derived from an EMBL/GenBank/DDBJ whole genome shotgun (WGS) entry which is preliminary data.</text>
</comment>
<evidence type="ECO:0000256" key="8">
    <source>
        <dbReference type="ARBA" id="ARBA00034808"/>
    </source>
</evidence>
<dbReference type="RefSeq" id="WP_087069851.1">
    <property type="nucleotide sequence ID" value="NZ_CAUPFC010000004.1"/>
</dbReference>
<reference evidence="14 16" key="1">
    <citation type="submission" date="2023-10" db="EMBL/GenBank/DDBJ databases">
        <title>Whole Genome based description of the genera Actinobaculum and Actinotignum reveals a complex phylogenetic relationship within the species included in the genus Actinotignum.</title>
        <authorList>
            <person name="Jensen C.S."/>
            <person name="Dargis R."/>
            <person name="Kemp M."/>
            <person name="Christensen J.J."/>
        </authorList>
    </citation>
    <scope>NUCLEOTIDE SEQUENCE</scope>
    <source>
        <strain evidence="15 16">SLA_B089</strain>
        <strain evidence="14">SLA_B245</strain>
    </source>
</reference>
<accession>A0AAW9HBZ8</accession>
<dbReference type="GO" id="GO:0016787">
    <property type="term" value="F:hydrolase activity"/>
    <property type="evidence" value="ECO:0007669"/>
    <property type="project" value="UniProtKB-UniRule"/>
</dbReference>
<evidence type="ECO:0000313" key="17">
    <source>
        <dbReference type="Proteomes" id="UP001288320"/>
    </source>
</evidence>
<dbReference type="SUPFAM" id="SSF47819">
    <property type="entry name" value="HRDC-like"/>
    <property type="match status" value="1"/>
</dbReference>
<dbReference type="InterPro" id="IPR044876">
    <property type="entry name" value="HRDC_dom_sf"/>
</dbReference>
<keyword evidence="2 10" id="KW-0547">Nucleotide-binding</keyword>
<dbReference type="Proteomes" id="UP001284901">
    <property type="component" value="Unassembled WGS sequence"/>
</dbReference>
<evidence type="ECO:0000313" key="15">
    <source>
        <dbReference type="EMBL" id="MDY5147171.1"/>
    </source>
</evidence>
<dbReference type="InterPro" id="IPR014017">
    <property type="entry name" value="DNA_helicase_UvrD-like_C"/>
</dbReference>
<evidence type="ECO:0000313" key="16">
    <source>
        <dbReference type="Proteomes" id="UP001284901"/>
    </source>
</evidence>
<dbReference type="PROSITE" id="PS51198">
    <property type="entry name" value="UVRD_HELICASE_ATP_BIND"/>
    <property type="match status" value="1"/>
</dbReference>
<dbReference type="GO" id="GO:0005829">
    <property type="term" value="C:cytosol"/>
    <property type="evidence" value="ECO:0007669"/>
    <property type="project" value="TreeGrafter"/>
</dbReference>
<dbReference type="Proteomes" id="UP001288320">
    <property type="component" value="Unassembled WGS sequence"/>
</dbReference>
<evidence type="ECO:0000259" key="13">
    <source>
        <dbReference type="PROSITE" id="PS51217"/>
    </source>
</evidence>
<feature type="domain" description="UvrD-like helicase C-terminal" evidence="13">
    <location>
        <begin position="292"/>
        <end position="536"/>
    </location>
</feature>
<dbReference type="GO" id="GO:0003677">
    <property type="term" value="F:DNA binding"/>
    <property type="evidence" value="ECO:0007669"/>
    <property type="project" value="InterPro"/>
</dbReference>
<dbReference type="Pfam" id="PF13361">
    <property type="entry name" value="UvrD_C"/>
    <property type="match status" value="2"/>
</dbReference>
<dbReference type="Gene3D" id="1.10.150.80">
    <property type="entry name" value="HRDC domain"/>
    <property type="match status" value="1"/>
</dbReference>
<evidence type="ECO:0000256" key="2">
    <source>
        <dbReference type="ARBA" id="ARBA00022741"/>
    </source>
</evidence>
<evidence type="ECO:0000256" key="4">
    <source>
        <dbReference type="ARBA" id="ARBA00022806"/>
    </source>
</evidence>
<evidence type="ECO:0000256" key="5">
    <source>
        <dbReference type="ARBA" id="ARBA00022840"/>
    </source>
</evidence>
<dbReference type="AlphaFoldDB" id="A0AAW9HBZ8"/>
<dbReference type="GeneID" id="92813666"/>
<comment type="catalytic activity">
    <reaction evidence="7">
        <text>Couples ATP hydrolysis with the unwinding of duplex DNA by translocating in the 3'-5' direction.</text>
        <dbReference type="EC" id="5.6.2.4"/>
    </reaction>
</comment>
<dbReference type="EC" id="5.6.2.4" evidence="8"/>
<keyword evidence="5 10" id="KW-0067">ATP-binding</keyword>
<dbReference type="PROSITE" id="PS50967">
    <property type="entry name" value="HRDC"/>
    <property type="match status" value="1"/>
</dbReference>
<dbReference type="PANTHER" id="PTHR11070">
    <property type="entry name" value="UVRD / RECB / PCRA DNA HELICASE FAMILY MEMBER"/>
    <property type="match status" value="1"/>
</dbReference>
<dbReference type="Gene3D" id="3.40.50.300">
    <property type="entry name" value="P-loop containing nucleotide triphosphate hydrolases"/>
    <property type="match status" value="3"/>
</dbReference>
<proteinExistence type="inferred from homology"/>
<dbReference type="GO" id="GO:0043138">
    <property type="term" value="F:3'-5' DNA helicase activity"/>
    <property type="evidence" value="ECO:0007669"/>
    <property type="project" value="UniProtKB-EC"/>
</dbReference>
<dbReference type="GO" id="GO:0005524">
    <property type="term" value="F:ATP binding"/>
    <property type="evidence" value="ECO:0007669"/>
    <property type="project" value="UniProtKB-UniRule"/>
</dbReference>
<evidence type="ECO:0000256" key="6">
    <source>
        <dbReference type="ARBA" id="ARBA00023235"/>
    </source>
</evidence>
<dbReference type="InterPro" id="IPR013986">
    <property type="entry name" value="DExx_box_DNA_helicase_dom_sf"/>
</dbReference>
<feature type="domain" description="HRDC" evidence="11">
    <location>
        <begin position="591"/>
        <end position="664"/>
    </location>
</feature>
<evidence type="ECO:0000256" key="9">
    <source>
        <dbReference type="ARBA" id="ARBA00048988"/>
    </source>
</evidence>
<evidence type="ECO:0000259" key="11">
    <source>
        <dbReference type="PROSITE" id="PS50967"/>
    </source>
</evidence>
<dbReference type="EMBL" id="JAWNFY010000034">
    <property type="protein sequence ID" value="MDY5147171.1"/>
    <property type="molecule type" value="Genomic_DNA"/>
</dbReference>
<dbReference type="Gene3D" id="1.10.486.10">
    <property type="entry name" value="PCRA, domain 4"/>
    <property type="match status" value="2"/>
</dbReference>
<dbReference type="Gene3D" id="1.10.10.160">
    <property type="match status" value="1"/>
</dbReference>
<evidence type="ECO:0000256" key="7">
    <source>
        <dbReference type="ARBA" id="ARBA00034617"/>
    </source>
</evidence>
<dbReference type="PANTHER" id="PTHR11070:SF69">
    <property type="entry name" value="ATP-DEPENDENT DNA HELICASE UVRD2"/>
    <property type="match status" value="1"/>
</dbReference>
<dbReference type="SUPFAM" id="SSF52540">
    <property type="entry name" value="P-loop containing nucleoside triphosphate hydrolases"/>
    <property type="match status" value="1"/>
</dbReference>
<dbReference type="SMART" id="SM00341">
    <property type="entry name" value="HRDC"/>
    <property type="match status" value="1"/>
</dbReference>
<dbReference type="CDD" id="cd17932">
    <property type="entry name" value="DEXQc_UvrD"/>
    <property type="match status" value="1"/>
</dbReference>
<dbReference type="GO" id="GO:0000725">
    <property type="term" value="P:recombinational repair"/>
    <property type="evidence" value="ECO:0007669"/>
    <property type="project" value="TreeGrafter"/>
</dbReference>
<evidence type="ECO:0000313" key="14">
    <source>
        <dbReference type="EMBL" id="MDY5140188.1"/>
    </source>
</evidence>
<keyword evidence="4 10" id="KW-0347">Helicase</keyword>
<keyword evidence="6" id="KW-0413">Isomerase</keyword>
<dbReference type="InterPro" id="IPR027417">
    <property type="entry name" value="P-loop_NTPase"/>
</dbReference>
<protein>
    <recommendedName>
        <fullName evidence="8">DNA 3'-5' helicase</fullName>
        <ecNumber evidence="8">5.6.2.4</ecNumber>
    </recommendedName>
</protein>
<dbReference type="PROSITE" id="PS51217">
    <property type="entry name" value="UVRD_HELICASE_CTER"/>
    <property type="match status" value="1"/>
</dbReference>
<dbReference type="InterPro" id="IPR014016">
    <property type="entry name" value="UvrD-like_ATP-bd"/>
</dbReference>
<evidence type="ECO:0000256" key="1">
    <source>
        <dbReference type="ARBA" id="ARBA00009922"/>
    </source>
</evidence>
<dbReference type="CDD" id="cd18807">
    <property type="entry name" value="SF1_C_UvrD"/>
    <property type="match status" value="1"/>
</dbReference>
<gene>
    <name evidence="14" type="ORF">R6G74_02490</name>
    <name evidence="15" type="ORF">R6P33_09095</name>
</gene>
<dbReference type="Pfam" id="PF00570">
    <property type="entry name" value="HRDC"/>
    <property type="match status" value="1"/>
</dbReference>
<organism evidence="14 17">
    <name type="scientific">Actinotignum timonense</name>
    <dbReference type="NCBI Taxonomy" id="1870995"/>
    <lineage>
        <taxon>Bacteria</taxon>
        <taxon>Bacillati</taxon>
        <taxon>Actinomycetota</taxon>
        <taxon>Actinomycetes</taxon>
        <taxon>Actinomycetales</taxon>
        <taxon>Actinomycetaceae</taxon>
        <taxon>Actinotignum</taxon>
    </lineage>
</organism>
<dbReference type="GO" id="GO:0033202">
    <property type="term" value="C:DNA helicase complex"/>
    <property type="evidence" value="ECO:0007669"/>
    <property type="project" value="TreeGrafter"/>
</dbReference>
<feature type="domain" description="UvrD-like helicase ATP-binding" evidence="12">
    <location>
        <begin position="9"/>
        <end position="291"/>
    </location>
</feature>
<keyword evidence="3 10" id="KW-0378">Hydrolase</keyword>
<feature type="binding site" evidence="10">
    <location>
        <begin position="30"/>
        <end position="37"/>
    </location>
    <ligand>
        <name>ATP</name>
        <dbReference type="ChEBI" id="CHEBI:30616"/>
    </ligand>
</feature>
<dbReference type="EMBL" id="JAWNFV010000003">
    <property type="protein sequence ID" value="MDY5140188.1"/>
    <property type="molecule type" value="Genomic_DNA"/>
</dbReference>
<dbReference type="InterPro" id="IPR002121">
    <property type="entry name" value="HRDC_dom"/>
</dbReference>
<dbReference type="InterPro" id="IPR000212">
    <property type="entry name" value="DNA_helicase_UvrD/REP"/>
</dbReference>
<dbReference type="Pfam" id="PF00580">
    <property type="entry name" value="UvrD-helicase"/>
    <property type="match status" value="1"/>
</dbReference>
<keyword evidence="16" id="KW-1185">Reference proteome</keyword>